<reference evidence="1 2" key="1">
    <citation type="submission" date="2015-02" db="EMBL/GenBank/DDBJ databases">
        <authorList>
            <person name="Ju K.-S."/>
            <person name="Doroghazi J.R."/>
            <person name="Metcalf W."/>
        </authorList>
    </citation>
    <scope>NUCLEOTIDE SEQUENCE [LARGE SCALE GENOMIC DNA]</scope>
    <source>
        <strain evidence="1 2">NRRL B-16140</strain>
    </source>
</reference>
<comment type="caution">
    <text evidence="1">The sequence shown here is derived from an EMBL/GenBank/DDBJ whole genome shotgun (WGS) entry which is preliminary data.</text>
</comment>
<gene>
    <name evidence="1" type="ORF">UK23_08840</name>
</gene>
<dbReference type="PANTHER" id="PTHR38436">
    <property type="entry name" value="POLYKETIDE CYCLASE SNOAL-LIKE DOMAIN"/>
    <property type="match status" value="1"/>
</dbReference>
<dbReference type="EMBL" id="JYJG01000046">
    <property type="protein sequence ID" value="KJK50944.1"/>
    <property type="molecule type" value="Genomic_DNA"/>
</dbReference>
<dbReference type="OrthoDB" id="4539871at2"/>
<dbReference type="SUPFAM" id="SSF54427">
    <property type="entry name" value="NTF2-like"/>
    <property type="match status" value="1"/>
</dbReference>
<evidence type="ECO:0000313" key="1">
    <source>
        <dbReference type="EMBL" id="KJK50944.1"/>
    </source>
</evidence>
<dbReference type="InterPro" id="IPR032710">
    <property type="entry name" value="NTF2-like_dom_sf"/>
</dbReference>
<dbReference type="PATRIC" id="fig|68170.10.peg.9022"/>
<dbReference type="AlphaFoldDB" id="A0A0F0H5G7"/>
<dbReference type="eggNOG" id="COG5485">
    <property type="taxonomic scope" value="Bacteria"/>
</dbReference>
<proteinExistence type="predicted"/>
<dbReference type="RefSeq" id="WP_045310920.1">
    <property type="nucleotide sequence ID" value="NZ_JYJG01000046.1"/>
</dbReference>
<accession>A0A0F0H5G7</accession>
<sequence length="150" mass="17102">MTESKALRALREAIVLEHMDCQNDFDFDTSLNTFPHPRYEIMASGQVLDGVDEVRAYWQRTRATFPDQRNKVIEVHHADDAVVVEFELSGTHLGSLLGEQPTNKTFKVRMVGFFIFEKDVLVCERVYGDTTTVMQQLGLLNAPDEYAGPY</sequence>
<dbReference type="Pfam" id="PF07366">
    <property type="entry name" value="SnoaL"/>
    <property type="match status" value="1"/>
</dbReference>
<organism evidence="1 2">
    <name type="scientific">Lentzea aerocolonigenes</name>
    <name type="common">Lechevalieria aerocolonigenes</name>
    <name type="synonym">Saccharothrix aerocolonigenes</name>
    <dbReference type="NCBI Taxonomy" id="68170"/>
    <lineage>
        <taxon>Bacteria</taxon>
        <taxon>Bacillati</taxon>
        <taxon>Actinomycetota</taxon>
        <taxon>Actinomycetes</taxon>
        <taxon>Pseudonocardiales</taxon>
        <taxon>Pseudonocardiaceae</taxon>
        <taxon>Lentzea</taxon>
    </lineage>
</organism>
<protein>
    <submittedName>
        <fullName evidence="1">Ester cyclase</fullName>
    </submittedName>
</protein>
<dbReference type="InterPro" id="IPR009959">
    <property type="entry name" value="Cyclase_SnoaL-like"/>
</dbReference>
<dbReference type="GO" id="GO:0030638">
    <property type="term" value="P:polyketide metabolic process"/>
    <property type="evidence" value="ECO:0007669"/>
    <property type="project" value="InterPro"/>
</dbReference>
<name>A0A0F0H5G7_LENAE</name>
<evidence type="ECO:0000313" key="2">
    <source>
        <dbReference type="Proteomes" id="UP000033393"/>
    </source>
</evidence>
<dbReference type="Proteomes" id="UP000033393">
    <property type="component" value="Unassembled WGS sequence"/>
</dbReference>
<dbReference type="Gene3D" id="3.10.450.50">
    <property type="match status" value="1"/>
</dbReference>
<dbReference type="STRING" id="68170.GCA_000974445_06218"/>
<keyword evidence="2" id="KW-1185">Reference proteome</keyword>
<dbReference type="PANTHER" id="PTHR38436:SF1">
    <property type="entry name" value="ESTER CYCLASE"/>
    <property type="match status" value="1"/>
</dbReference>